<dbReference type="InterPro" id="IPR046037">
    <property type="entry name" value="DUF5995"/>
</dbReference>
<dbReference type="RefSeq" id="WP_071802953.1">
    <property type="nucleotide sequence ID" value="NZ_MEIA01000007.1"/>
</dbReference>
<comment type="caution">
    <text evidence="1">The sequence shown here is derived from an EMBL/GenBank/DDBJ whole genome shotgun (WGS) entry which is preliminary data.</text>
</comment>
<gene>
    <name evidence="1" type="ORF">BG844_01890</name>
</gene>
<protein>
    <submittedName>
        <fullName evidence="1">Uncharacterized protein</fullName>
    </submittedName>
</protein>
<dbReference type="AlphaFoldDB" id="A0A1K0FT66"/>
<name>A0A1K0FT66_9ACTN</name>
<reference evidence="1 2" key="1">
    <citation type="submission" date="2016-09" db="EMBL/GenBank/DDBJ databases">
        <title>Couchioplanes caeruleus draft genome sequence.</title>
        <authorList>
            <person name="Sheehan J."/>
            <person name="Caffrey P."/>
        </authorList>
    </citation>
    <scope>NUCLEOTIDE SEQUENCE [LARGE SCALE GENOMIC DNA]</scope>
    <source>
        <strain evidence="1 2">DSM 43634</strain>
    </source>
</reference>
<evidence type="ECO:0000313" key="2">
    <source>
        <dbReference type="Proteomes" id="UP000182486"/>
    </source>
</evidence>
<keyword evidence="2" id="KW-1185">Reference proteome</keyword>
<accession>A0A1K0FT66</accession>
<dbReference type="EMBL" id="MEIA01000007">
    <property type="protein sequence ID" value="OJF16005.1"/>
    <property type="molecule type" value="Genomic_DNA"/>
</dbReference>
<proteinExistence type="predicted"/>
<sequence length="315" mass="35285">MTTTVAFDRGDVQSSAKLLREERLRIAPDEPGLVPGGRGWAPAAEQMAELCADCPDTIGDVLRMLTRAQQIMNELPPPAANRVAAFNSLYFTITDRVETALRGSTVRDADFLELLDVEFAKRYFEALRLWGEEDLTTPDAWEILFRRAQDHRLSKLAAAMLGVNAHINHDLALALTATWERLGPPRDELVHPDYLLVNDIFYAEIPGLRRRYSTRWQLRIDGLVGDLDDWSQRVLVAATRARAWEQAERLWALRDDEEDLARAMLVMDRASAYVGELLITGDGVVNRVGAALRVGRDSVRTGVGRLLGRRGAAVR</sequence>
<dbReference type="Proteomes" id="UP000182486">
    <property type="component" value="Unassembled WGS sequence"/>
</dbReference>
<evidence type="ECO:0000313" key="1">
    <source>
        <dbReference type="EMBL" id="OJF16005.1"/>
    </source>
</evidence>
<dbReference type="Pfam" id="PF19458">
    <property type="entry name" value="DUF5995"/>
    <property type="match status" value="1"/>
</dbReference>
<organism evidence="1 2">
    <name type="scientific">Couchioplanes caeruleus subsp. caeruleus</name>
    <dbReference type="NCBI Taxonomy" id="56427"/>
    <lineage>
        <taxon>Bacteria</taxon>
        <taxon>Bacillati</taxon>
        <taxon>Actinomycetota</taxon>
        <taxon>Actinomycetes</taxon>
        <taxon>Micromonosporales</taxon>
        <taxon>Micromonosporaceae</taxon>
        <taxon>Couchioplanes</taxon>
    </lineage>
</organism>